<reference evidence="3" key="1">
    <citation type="journal article" date="2021" name="PeerJ">
        <title>Extensive microbial diversity within the chicken gut microbiome revealed by metagenomics and culture.</title>
        <authorList>
            <person name="Gilroy R."/>
            <person name="Ravi A."/>
            <person name="Getino M."/>
            <person name="Pursley I."/>
            <person name="Horton D.L."/>
            <person name="Alikhan N.F."/>
            <person name="Baker D."/>
            <person name="Gharbi K."/>
            <person name="Hall N."/>
            <person name="Watson M."/>
            <person name="Adriaenssens E.M."/>
            <person name="Foster-Nyarko E."/>
            <person name="Jarju S."/>
            <person name="Secka A."/>
            <person name="Antonio M."/>
            <person name="Oren A."/>
            <person name="Chaudhuri R.R."/>
            <person name="La Ragione R."/>
            <person name="Hildebrand F."/>
            <person name="Pallen M.J."/>
        </authorList>
    </citation>
    <scope>NUCLEOTIDE SEQUENCE</scope>
    <source>
        <strain evidence="3">14975</strain>
    </source>
</reference>
<evidence type="ECO:0000256" key="1">
    <source>
        <dbReference type="SAM" id="MobiDB-lite"/>
    </source>
</evidence>
<feature type="compositionally biased region" description="Polar residues" evidence="1">
    <location>
        <begin position="1"/>
        <end position="17"/>
    </location>
</feature>
<dbReference type="EMBL" id="DXFQ01000049">
    <property type="protein sequence ID" value="HIX19543.1"/>
    <property type="molecule type" value="Genomic_DNA"/>
</dbReference>
<feature type="region of interest" description="Disordered" evidence="1">
    <location>
        <begin position="1"/>
        <end position="24"/>
    </location>
</feature>
<feature type="region of interest" description="Disordered" evidence="1">
    <location>
        <begin position="48"/>
        <end position="192"/>
    </location>
</feature>
<reference evidence="3" key="2">
    <citation type="submission" date="2021-04" db="EMBL/GenBank/DDBJ databases">
        <authorList>
            <person name="Gilroy R."/>
        </authorList>
    </citation>
    <scope>NUCLEOTIDE SEQUENCE</scope>
    <source>
        <strain evidence="3">14975</strain>
    </source>
</reference>
<comment type="caution">
    <text evidence="3">The sequence shown here is derived from an EMBL/GenBank/DDBJ whole genome shotgun (WGS) entry which is preliminary data.</text>
</comment>
<dbReference type="AlphaFoldDB" id="A0A9D1VAK1"/>
<gene>
    <name evidence="3" type="ORF">H9862_02940</name>
</gene>
<name>A0A9D1VAK1_9BACT</name>
<keyword evidence="2" id="KW-0472">Membrane</keyword>
<dbReference type="Proteomes" id="UP000823964">
    <property type="component" value="Unassembled WGS sequence"/>
</dbReference>
<feature type="compositionally biased region" description="Low complexity" evidence="1">
    <location>
        <begin position="72"/>
        <end position="82"/>
    </location>
</feature>
<sequence>MNPQTENSETPQVSTEPQRLALDAMSRELVEKLNRMVEEQNQRVEAFTQLEHSLARTPMQFTLPTQPPAPTEPAAAPQQPAAAQPPQPQTSLPPTPPTPPTQPTPPLPPVPPTPPVSPKPPVSRRSPKSESSSQARTLSESLRENATSARGSAREPGSLDDLLELLGLRRAAKAGAPQRREKPTPAASEGSGMGKAFATFFLLVILFMIIRSCS</sequence>
<dbReference type="PRINTS" id="PR01217">
    <property type="entry name" value="PRICHEXTENSN"/>
</dbReference>
<keyword evidence="2" id="KW-0812">Transmembrane</keyword>
<protein>
    <submittedName>
        <fullName evidence="3">Uncharacterized protein</fullName>
    </submittedName>
</protein>
<keyword evidence="2" id="KW-1133">Transmembrane helix</keyword>
<feature type="compositionally biased region" description="Polar residues" evidence="1">
    <location>
        <begin position="136"/>
        <end position="150"/>
    </location>
</feature>
<feature type="transmembrane region" description="Helical" evidence="2">
    <location>
        <begin position="192"/>
        <end position="210"/>
    </location>
</feature>
<feature type="compositionally biased region" description="Low complexity" evidence="1">
    <location>
        <begin position="164"/>
        <end position="176"/>
    </location>
</feature>
<proteinExistence type="predicted"/>
<evidence type="ECO:0000313" key="3">
    <source>
        <dbReference type="EMBL" id="HIX19543.1"/>
    </source>
</evidence>
<evidence type="ECO:0000313" key="4">
    <source>
        <dbReference type="Proteomes" id="UP000823964"/>
    </source>
</evidence>
<evidence type="ECO:0000256" key="2">
    <source>
        <dbReference type="SAM" id="Phobius"/>
    </source>
</evidence>
<feature type="compositionally biased region" description="Pro residues" evidence="1">
    <location>
        <begin position="83"/>
        <end position="121"/>
    </location>
</feature>
<accession>A0A9D1VAK1</accession>
<organism evidence="3 4">
    <name type="scientific">Candidatus Akkermansia intestinigallinarum</name>
    <dbReference type="NCBI Taxonomy" id="2838431"/>
    <lineage>
        <taxon>Bacteria</taxon>
        <taxon>Pseudomonadati</taxon>
        <taxon>Verrucomicrobiota</taxon>
        <taxon>Verrucomicrobiia</taxon>
        <taxon>Verrucomicrobiales</taxon>
        <taxon>Akkermansiaceae</taxon>
        <taxon>Akkermansia</taxon>
    </lineage>
</organism>